<gene>
    <name evidence="1" type="ORF">A4U43_C04F24610</name>
</gene>
<accession>A0A5P1F567</accession>
<reference evidence="2" key="1">
    <citation type="journal article" date="2017" name="Nat. Commun.">
        <title>The asparagus genome sheds light on the origin and evolution of a young Y chromosome.</title>
        <authorList>
            <person name="Harkess A."/>
            <person name="Zhou J."/>
            <person name="Xu C."/>
            <person name="Bowers J.E."/>
            <person name="Van der Hulst R."/>
            <person name="Ayyampalayam S."/>
            <person name="Mercati F."/>
            <person name="Riccardi P."/>
            <person name="McKain M.R."/>
            <person name="Kakrana A."/>
            <person name="Tang H."/>
            <person name="Ray J."/>
            <person name="Groenendijk J."/>
            <person name="Arikit S."/>
            <person name="Mathioni S.M."/>
            <person name="Nakano M."/>
            <person name="Shan H."/>
            <person name="Telgmann-Rauber A."/>
            <person name="Kanno A."/>
            <person name="Yue Z."/>
            <person name="Chen H."/>
            <person name="Li W."/>
            <person name="Chen Y."/>
            <person name="Xu X."/>
            <person name="Zhang Y."/>
            <person name="Luo S."/>
            <person name="Chen H."/>
            <person name="Gao J."/>
            <person name="Mao Z."/>
            <person name="Pires J.C."/>
            <person name="Luo M."/>
            <person name="Kudrna D."/>
            <person name="Wing R.A."/>
            <person name="Meyers B.C."/>
            <person name="Yi K."/>
            <person name="Kong H."/>
            <person name="Lavrijsen P."/>
            <person name="Sunseri F."/>
            <person name="Falavigna A."/>
            <person name="Ye Y."/>
            <person name="Leebens-Mack J.H."/>
            <person name="Chen G."/>
        </authorList>
    </citation>
    <scope>NUCLEOTIDE SEQUENCE [LARGE SCALE GENOMIC DNA]</scope>
    <source>
        <strain evidence="2">cv. DH0086</strain>
    </source>
</reference>
<evidence type="ECO:0000313" key="2">
    <source>
        <dbReference type="Proteomes" id="UP000243459"/>
    </source>
</evidence>
<keyword evidence="2" id="KW-1185">Reference proteome</keyword>
<evidence type="ECO:0000313" key="1">
    <source>
        <dbReference type="EMBL" id="ONK72893.1"/>
    </source>
</evidence>
<dbReference type="Proteomes" id="UP000243459">
    <property type="component" value="Chromosome 4"/>
</dbReference>
<dbReference type="Gramene" id="ONK72893">
    <property type="protein sequence ID" value="ONK72893"/>
    <property type="gene ID" value="A4U43_C04F24610"/>
</dbReference>
<proteinExistence type="predicted"/>
<protein>
    <submittedName>
        <fullName evidence="1">Uncharacterized protein</fullName>
    </submittedName>
</protein>
<name>A0A5P1F567_ASPOF</name>
<organism evidence="1 2">
    <name type="scientific">Asparagus officinalis</name>
    <name type="common">Garden asparagus</name>
    <dbReference type="NCBI Taxonomy" id="4686"/>
    <lineage>
        <taxon>Eukaryota</taxon>
        <taxon>Viridiplantae</taxon>
        <taxon>Streptophyta</taxon>
        <taxon>Embryophyta</taxon>
        <taxon>Tracheophyta</taxon>
        <taxon>Spermatophyta</taxon>
        <taxon>Magnoliopsida</taxon>
        <taxon>Liliopsida</taxon>
        <taxon>Asparagales</taxon>
        <taxon>Asparagaceae</taxon>
        <taxon>Asparagoideae</taxon>
        <taxon>Asparagus</taxon>
    </lineage>
</organism>
<dbReference type="AlphaFoldDB" id="A0A5P1F567"/>
<dbReference type="EMBL" id="CM007384">
    <property type="protein sequence ID" value="ONK72893.1"/>
    <property type="molecule type" value="Genomic_DNA"/>
</dbReference>
<sequence length="99" mass="10866">MRKLLRVTLFAIPTKEDPTTSPLDVIIVNDGSPVGERGTEITMVESNVVEASAERETAPDMPAELVHQHEKVLAAEGVFPALGFGWTFPHRIDELDAEK</sequence>